<feature type="compositionally biased region" description="Basic and acidic residues" evidence="1">
    <location>
        <begin position="19"/>
        <end position="33"/>
    </location>
</feature>
<keyword evidence="3" id="KW-1185">Reference proteome</keyword>
<organism evidence="2 3">
    <name type="scientific">Parelaphostrongylus tenuis</name>
    <name type="common">Meningeal worm</name>
    <dbReference type="NCBI Taxonomy" id="148309"/>
    <lineage>
        <taxon>Eukaryota</taxon>
        <taxon>Metazoa</taxon>
        <taxon>Ecdysozoa</taxon>
        <taxon>Nematoda</taxon>
        <taxon>Chromadorea</taxon>
        <taxon>Rhabditida</taxon>
        <taxon>Rhabditina</taxon>
        <taxon>Rhabditomorpha</taxon>
        <taxon>Strongyloidea</taxon>
        <taxon>Metastrongylidae</taxon>
        <taxon>Parelaphostrongylus</taxon>
    </lineage>
</organism>
<feature type="region of interest" description="Disordered" evidence="1">
    <location>
        <begin position="1"/>
        <end position="33"/>
    </location>
</feature>
<evidence type="ECO:0000313" key="3">
    <source>
        <dbReference type="Proteomes" id="UP001196413"/>
    </source>
</evidence>
<dbReference type="Proteomes" id="UP001196413">
    <property type="component" value="Unassembled WGS sequence"/>
</dbReference>
<protein>
    <submittedName>
        <fullName evidence="2">Uncharacterized protein</fullName>
    </submittedName>
</protein>
<sequence length="146" mass="16361">MQLVENDPLRTPSSSAESRVLDEGSEASKVKDPKRLASRFHPKQMAGCPQPSVFLSIDLLMDIVCTPFCPKAIVYGTPLCISSLNNQRARAEPLELFLYTKAKNREFAVAFASYSNVKGKTWFHMFVVLSKNEKILSYYASHIVSN</sequence>
<accession>A0AAD5MZ03</accession>
<evidence type="ECO:0000256" key="1">
    <source>
        <dbReference type="SAM" id="MobiDB-lite"/>
    </source>
</evidence>
<dbReference type="AlphaFoldDB" id="A0AAD5MZ03"/>
<dbReference type="EMBL" id="JAHQIW010002792">
    <property type="protein sequence ID" value="KAJ1356374.1"/>
    <property type="molecule type" value="Genomic_DNA"/>
</dbReference>
<proteinExistence type="predicted"/>
<evidence type="ECO:0000313" key="2">
    <source>
        <dbReference type="EMBL" id="KAJ1356374.1"/>
    </source>
</evidence>
<gene>
    <name evidence="2" type="ORF">KIN20_014078</name>
</gene>
<name>A0AAD5MZ03_PARTN</name>
<reference evidence="2" key="1">
    <citation type="submission" date="2021-06" db="EMBL/GenBank/DDBJ databases">
        <title>Parelaphostrongylus tenuis whole genome reference sequence.</title>
        <authorList>
            <person name="Garwood T.J."/>
            <person name="Larsen P.A."/>
            <person name="Fountain-Jones N.M."/>
            <person name="Garbe J.R."/>
            <person name="Macchietto M.G."/>
            <person name="Kania S.A."/>
            <person name="Gerhold R.W."/>
            <person name="Richards J.E."/>
            <person name="Wolf T.M."/>
        </authorList>
    </citation>
    <scope>NUCLEOTIDE SEQUENCE</scope>
    <source>
        <strain evidence="2">MNPRO001-30</strain>
        <tissue evidence="2">Meninges</tissue>
    </source>
</reference>
<comment type="caution">
    <text evidence="2">The sequence shown here is derived from an EMBL/GenBank/DDBJ whole genome shotgun (WGS) entry which is preliminary data.</text>
</comment>